<proteinExistence type="predicted"/>
<reference evidence="2" key="1">
    <citation type="journal article" date="2014" name="Int. J. Syst. Evol. Microbiol.">
        <title>Complete genome sequence of Corynebacterium casei LMG S-19264T (=DSM 44701T), isolated from a smear-ripened cheese.</title>
        <authorList>
            <consortium name="US DOE Joint Genome Institute (JGI-PGF)"/>
            <person name="Walter F."/>
            <person name="Albersmeier A."/>
            <person name="Kalinowski J."/>
            <person name="Ruckert C."/>
        </authorList>
    </citation>
    <scope>NUCLEOTIDE SEQUENCE</scope>
    <source>
        <strain evidence="2">VKM B-1513</strain>
    </source>
</reference>
<evidence type="ECO:0000313" key="2">
    <source>
        <dbReference type="EMBL" id="GLK53288.1"/>
    </source>
</evidence>
<gene>
    <name evidence="2" type="primary">nodN_2</name>
    <name evidence="2" type="ORF">GCM10017621_27960</name>
</gene>
<organism evidence="2 3">
    <name type="scientific">Maricaulis virginensis</name>
    <dbReference type="NCBI Taxonomy" id="144022"/>
    <lineage>
        <taxon>Bacteria</taxon>
        <taxon>Pseudomonadati</taxon>
        <taxon>Pseudomonadota</taxon>
        <taxon>Alphaproteobacteria</taxon>
        <taxon>Maricaulales</taxon>
        <taxon>Maricaulaceae</taxon>
        <taxon>Maricaulis</taxon>
    </lineage>
</organism>
<evidence type="ECO:0000259" key="1">
    <source>
        <dbReference type="Pfam" id="PF01575"/>
    </source>
</evidence>
<feature type="domain" description="MaoC-like" evidence="1">
    <location>
        <begin position="16"/>
        <end position="128"/>
    </location>
</feature>
<name>A0A9W6INJ2_9PROT</name>
<dbReference type="Pfam" id="PF01575">
    <property type="entry name" value="MaoC_dehydratas"/>
    <property type="match status" value="1"/>
</dbReference>
<dbReference type="InterPro" id="IPR029069">
    <property type="entry name" value="HotDog_dom_sf"/>
</dbReference>
<dbReference type="PANTHER" id="PTHR42993:SF1">
    <property type="entry name" value="MAOC-LIKE DEHYDRATASE DOMAIN-CONTAINING PROTEIN"/>
    <property type="match status" value="1"/>
</dbReference>
<dbReference type="PANTHER" id="PTHR42993">
    <property type="entry name" value="MAOC-LIKE DEHYDRATASE DOMAIN-CONTAINING PROTEIN"/>
    <property type="match status" value="1"/>
</dbReference>
<dbReference type="AlphaFoldDB" id="A0A9W6INJ2"/>
<dbReference type="RefSeq" id="WP_271187641.1">
    <property type="nucleotide sequence ID" value="NZ_BSFE01000009.1"/>
</dbReference>
<evidence type="ECO:0000313" key="3">
    <source>
        <dbReference type="Proteomes" id="UP001143486"/>
    </source>
</evidence>
<dbReference type="Gene3D" id="3.10.129.10">
    <property type="entry name" value="Hotdog Thioesterase"/>
    <property type="match status" value="1"/>
</dbReference>
<dbReference type="Proteomes" id="UP001143486">
    <property type="component" value="Unassembled WGS sequence"/>
</dbReference>
<comment type="caution">
    <text evidence="2">The sequence shown here is derived from an EMBL/GenBank/DDBJ whole genome shotgun (WGS) entry which is preliminary data.</text>
</comment>
<dbReference type="EMBL" id="BSFE01000009">
    <property type="protein sequence ID" value="GLK53288.1"/>
    <property type="molecule type" value="Genomic_DNA"/>
</dbReference>
<keyword evidence="3" id="KW-1185">Reference proteome</keyword>
<sequence length="167" mass="18308">MSEAAREISTFSNFAAGDEVGVSSWIPVDQTMISDFGRVTLDPDPMHIDPDWAVANGPYGGTIAFGFLTVSLLTHMLHDAMGSDPQRATGENGHFLNYGMDYMRLLSPVKVGSRVRGRFKVLETRTDAKERDIVKFGCEIEIEGSERPALVAEWLSIWMPPEAAASA</sequence>
<dbReference type="InterPro" id="IPR002539">
    <property type="entry name" value="MaoC-like_dom"/>
</dbReference>
<dbReference type="SUPFAM" id="SSF54637">
    <property type="entry name" value="Thioesterase/thiol ester dehydrase-isomerase"/>
    <property type="match status" value="1"/>
</dbReference>
<accession>A0A9W6INJ2</accession>
<reference evidence="2" key="2">
    <citation type="submission" date="2023-01" db="EMBL/GenBank/DDBJ databases">
        <authorList>
            <person name="Sun Q."/>
            <person name="Evtushenko L."/>
        </authorList>
    </citation>
    <scope>NUCLEOTIDE SEQUENCE</scope>
    <source>
        <strain evidence="2">VKM B-1513</strain>
    </source>
</reference>
<protein>
    <submittedName>
        <fullName evidence="2">Nodulation protein NodN</fullName>
    </submittedName>
</protein>